<dbReference type="EMBL" id="BAAAQN010000025">
    <property type="protein sequence ID" value="GAA2037480.1"/>
    <property type="molecule type" value="Genomic_DNA"/>
</dbReference>
<accession>A0ABN2UH03</accession>
<name>A0ABN2UH03_9ACTN</name>
<comment type="caution">
    <text evidence="1">The sequence shown here is derived from an EMBL/GenBank/DDBJ whole genome shotgun (WGS) entry which is preliminary data.</text>
</comment>
<dbReference type="Proteomes" id="UP001500751">
    <property type="component" value="Unassembled WGS sequence"/>
</dbReference>
<reference evidence="1 2" key="1">
    <citation type="journal article" date="2019" name="Int. J. Syst. Evol. Microbiol.">
        <title>The Global Catalogue of Microorganisms (GCM) 10K type strain sequencing project: providing services to taxonomists for standard genome sequencing and annotation.</title>
        <authorList>
            <consortium name="The Broad Institute Genomics Platform"/>
            <consortium name="The Broad Institute Genome Sequencing Center for Infectious Disease"/>
            <person name="Wu L."/>
            <person name="Ma J."/>
        </authorList>
    </citation>
    <scope>NUCLEOTIDE SEQUENCE [LARGE SCALE GENOMIC DNA]</scope>
    <source>
        <strain evidence="1 2">JCM 16014</strain>
    </source>
</reference>
<organism evidence="1 2">
    <name type="scientific">Catenulispora yoronensis</name>
    <dbReference type="NCBI Taxonomy" id="450799"/>
    <lineage>
        <taxon>Bacteria</taxon>
        <taxon>Bacillati</taxon>
        <taxon>Actinomycetota</taxon>
        <taxon>Actinomycetes</taxon>
        <taxon>Catenulisporales</taxon>
        <taxon>Catenulisporaceae</taxon>
        <taxon>Catenulispora</taxon>
    </lineage>
</organism>
<proteinExistence type="predicted"/>
<evidence type="ECO:0000313" key="2">
    <source>
        <dbReference type="Proteomes" id="UP001500751"/>
    </source>
</evidence>
<protein>
    <submittedName>
        <fullName evidence="1">Uncharacterized protein</fullName>
    </submittedName>
</protein>
<sequence>MKEDLSSTAGPLLQIHIGSTRPTRIGPILNEPHHPKLRNYTHQHTRDVNIPFAAQKLTEDKRVAPDPGLDQAAVLMLDEPARLTGLLRSGFRHQLTPGFRHSRSRRSAFLCAIWCLVSSEMSAPSKNGRAPSLPTKG</sequence>
<gene>
    <name evidence="1" type="ORF">GCM10009839_43400</name>
</gene>
<evidence type="ECO:0000313" key="1">
    <source>
        <dbReference type="EMBL" id="GAA2037480.1"/>
    </source>
</evidence>
<keyword evidence="2" id="KW-1185">Reference proteome</keyword>